<evidence type="ECO:0000313" key="2">
    <source>
        <dbReference type="Proteomes" id="UP000254337"/>
    </source>
</evidence>
<protein>
    <recommendedName>
        <fullName evidence="3">Diaminopimelate epimerase</fullName>
    </recommendedName>
</protein>
<evidence type="ECO:0008006" key="3">
    <source>
        <dbReference type="Google" id="ProtNLM"/>
    </source>
</evidence>
<organism evidence="1 2">
    <name type="scientific">Megasphaera stantonii</name>
    <dbReference type="NCBI Taxonomy" id="2144175"/>
    <lineage>
        <taxon>Bacteria</taxon>
        <taxon>Bacillati</taxon>
        <taxon>Bacillota</taxon>
        <taxon>Negativicutes</taxon>
        <taxon>Veillonellales</taxon>
        <taxon>Veillonellaceae</taxon>
        <taxon>Megasphaera</taxon>
    </lineage>
</organism>
<keyword evidence="2" id="KW-1185">Reference proteome</keyword>
<reference evidence="1 2" key="1">
    <citation type="submission" date="2018-05" db="EMBL/GenBank/DDBJ databases">
        <title>Complete genome sequence of Megasphaera sp. AJH120T, isolated from the ceca of a chicken.</title>
        <authorList>
            <person name="Maki J."/>
            <person name="Looft T."/>
        </authorList>
    </citation>
    <scope>NUCLEOTIDE SEQUENCE [LARGE SCALE GENOMIC DNA]</scope>
    <source>
        <strain evidence="1 2">AJH120</strain>
    </source>
</reference>
<dbReference type="Pfam" id="PF26317">
    <property type="entry name" value="CntK_N"/>
    <property type="match status" value="1"/>
</dbReference>
<dbReference type="Proteomes" id="UP000254337">
    <property type="component" value="Chromosome"/>
</dbReference>
<sequence>MKLQYVKADPSGNTTLFVLSGVAPEQRSSLAAKLLKDKGIDAEQVAYLSMTEGQPLRVDMMGGEFCGNASRSAAAYALQLAGRDSGDYAVSCSGCEGLLQAQAKKCPDGAYDAYIEMPLPLSVEAVLLDVGGMPSRFFRVELPGIVHFVHFASETEMEYKDMFWTALQDYASDEQLDAFGLILFDPAHLHMVPAVYVTATDTLYWEQSCGSGSAAVAAALACVGKKDVSCTIQQPGGAIAIAATVEGEDKELRSIFIGGPVSFGDVQEIDI</sequence>
<evidence type="ECO:0000313" key="1">
    <source>
        <dbReference type="EMBL" id="AXL20546.1"/>
    </source>
</evidence>
<gene>
    <name evidence="1" type="ORF">DKB62_02595</name>
</gene>
<name>A0A346AXF3_9FIRM</name>
<accession>A0A346AXF3</accession>
<dbReference type="EMBL" id="CP029462">
    <property type="protein sequence ID" value="AXL20546.1"/>
    <property type="molecule type" value="Genomic_DNA"/>
</dbReference>
<dbReference type="KEGG" id="meg:DKB62_02595"/>
<dbReference type="AlphaFoldDB" id="A0A346AXF3"/>
<dbReference type="SUPFAM" id="SSF54506">
    <property type="entry name" value="Diaminopimelate epimerase-like"/>
    <property type="match status" value="1"/>
</dbReference>
<dbReference type="RefSeq" id="WP_107195688.1">
    <property type="nucleotide sequence ID" value="NZ_CP029462.1"/>
</dbReference>
<dbReference type="OrthoDB" id="9813391at2"/>
<dbReference type="InterPro" id="IPR058944">
    <property type="entry name" value="CntK-like"/>
</dbReference>
<proteinExistence type="predicted"/>